<dbReference type="EMBL" id="DSDY01000090">
    <property type="protein sequence ID" value="HDS10510.1"/>
    <property type="molecule type" value="Genomic_DNA"/>
</dbReference>
<keyword evidence="3" id="KW-0238">DNA-binding</keyword>
<evidence type="ECO:0000313" key="5">
    <source>
        <dbReference type="EMBL" id="HDS10510.1"/>
    </source>
</evidence>
<evidence type="ECO:0000256" key="4">
    <source>
        <dbReference type="ARBA" id="ARBA00023163"/>
    </source>
</evidence>
<dbReference type="AlphaFoldDB" id="A0A7C1ID57"/>
<dbReference type="GO" id="GO:0045892">
    <property type="term" value="P:negative regulation of DNA-templated transcription"/>
    <property type="evidence" value="ECO:0007669"/>
    <property type="project" value="InterPro"/>
</dbReference>
<organism evidence="5">
    <name type="scientific">Fervidicoccus fontis</name>
    <dbReference type="NCBI Taxonomy" id="683846"/>
    <lineage>
        <taxon>Archaea</taxon>
        <taxon>Thermoproteota</taxon>
        <taxon>Thermoprotei</taxon>
        <taxon>Fervidicoccales</taxon>
        <taxon>Fervidicoccaceae</taxon>
        <taxon>Fervidicoccus</taxon>
    </lineage>
</organism>
<keyword evidence="2" id="KW-0805">Transcription regulation</keyword>
<protein>
    <recommendedName>
        <fullName evidence="6">ArsR family transcriptional regulator</fullName>
    </recommendedName>
</protein>
<comment type="caution">
    <text evidence="5">The sequence shown here is derived from an EMBL/GenBank/DDBJ whole genome shotgun (WGS) entry which is preliminary data.</text>
</comment>
<dbReference type="Gene3D" id="1.10.10.10">
    <property type="entry name" value="Winged helix-like DNA-binding domain superfamily/Winged helix DNA-binding domain"/>
    <property type="match status" value="1"/>
</dbReference>
<sequence>MLYEDNDIVVMLAPHENELEKIITEILKREKKPLTVKEIHRYLEAIASEEKIRRTLYRLSSKNVVRHHKDGRYEFVGFNGEKK</sequence>
<dbReference type="InterPro" id="IPR036390">
    <property type="entry name" value="WH_DNA-bd_sf"/>
</dbReference>
<proteinExistence type="inferred from homology"/>
<dbReference type="GO" id="GO:0003677">
    <property type="term" value="F:DNA binding"/>
    <property type="evidence" value="ECO:0007669"/>
    <property type="project" value="UniProtKB-KW"/>
</dbReference>
<reference evidence="5" key="1">
    <citation type="journal article" date="2020" name="mSystems">
        <title>Genome- and Community-Level Interaction Insights into Carbon Utilization and Element Cycling Functions of Hydrothermarchaeota in Hydrothermal Sediment.</title>
        <authorList>
            <person name="Zhou Z."/>
            <person name="Liu Y."/>
            <person name="Xu W."/>
            <person name="Pan J."/>
            <person name="Luo Z.H."/>
            <person name="Li M."/>
        </authorList>
    </citation>
    <scope>NUCLEOTIDE SEQUENCE [LARGE SCALE GENOMIC DNA]</scope>
    <source>
        <strain evidence="5">SpSt-123</strain>
    </source>
</reference>
<keyword evidence="4" id="KW-0804">Transcription</keyword>
<evidence type="ECO:0000256" key="2">
    <source>
        <dbReference type="ARBA" id="ARBA00023015"/>
    </source>
</evidence>
<name>A0A7C1ID57_9CREN</name>
<evidence type="ECO:0008006" key="6">
    <source>
        <dbReference type="Google" id="ProtNLM"/>
    </source>
</evidence>
<dbReference type="InterPro" id="IPR036388">
    <property type="entry name" value="WH-like_DNA-bd_sf"/>
</dbReference>
<dbReference type="SUPFAM" id="SSF46785">
    <property type="entry name" value="Winged helix' DNA-binding domain"/>
    <property type="match status" value="1"/>
</dbReference>
<gene>
    <name evidence="5" type="ORF">ENO04_02645</name>
</gene>
<evidence type="ECO:0000256" key="1">
    <source>
        <dbReference type="ARBA" id="ARBA00011046"/>
    </source>
</evidence>
<dbReference type="InterPro" id="IPR005650">
    <property type="entry name" value="BlaI_family"/>
</dbReference>
<comment type="similarity">
    <text evidence="1">Belongs to the BlaI transcriptional regulatory family.</text>
</comment>
<dbReference type="Pfam" id="PF03965">
    <property type="entry name" value="Penicillinase_R"/>
    <property type="match status" value="1"/>
</dbReference>
<evidence type="ECO:0000256" key="3">
    <source>
        <dbReference type="ARBA" id="ARBA00023125"/>
    </source>
</evidence>
<accession>A0A7C1ID57</accession>